<evidence type="ECO:0000313" key="3">
    <source>
        <dbReference type="Proteomes" id="UP000321306"/>
    </source>
</evidence>
<dbReference type="OrthoDB" id="2083171at2"/>
<dbReference type="RefSeq" id="WP_146883588.1">
    <property type="nucleotide sequence ID" value="NZ_BJXB01000005.1"/>
</dbReference>
<dbReference type="Pfam" id="PF24875">
    <property type="entry name" value="DUF7736"/>
    <property type="match status" value="1"/>
</dbReference>
<reference evidence="2 3" key="1">
    <citation type="submission" date="2019-07" db="EMBL/GenBank/DDBJ databases">
        <title>Whole genome shotgun sequence of Deinococcus cellulosilyticus NBRC 106333.</title>
        <authorList>
            <person name="Hosoyama A."/>
            <person name="Uohara A."/>
            <person name="Ohji S."/>
            <person name="Ichikawa N."/>
        </authorList>
    </citation>
    <scope>NUCLEOTIDE SEQUENCE [LARGE SCALE GENOMIC DNA]</scope>
    <source>
        <strain evidence="2 3">NBRC 106333</strain>
    </source>
</reference>
<proteinExistence type="predicted"/>
<protein>
    <recommendedName>
        <fullName evidence="1">DUF7736 domain-containing protein</fullName>
    </recommendedName>
</protein>
<name>A0A511MZ73_DEIC1</name>
<dbReference type="Proteomes" id="UP000321306">
    <property type="component" value="Unassembled WGS sequence"/>
</dbReference>
<feature type="domain" description="DUF7736" evidence="1">
    <location>
        <begin position="28"/>
        <end position="87"/>
    </location>
</feature>
<dbReference type="AlphaFoldDB" id="A0A511MZ73"/>
<comment type="caution">
    <text evidence="2">The sequence shown here is derived from an EMBL/GenBank/DDBJ whole genome shotgun (WGS) entry which is preliminary data.</text>
</comment>
<keyword evidence="3" id="KW-1185">Reference proteome</keyword>
<gene>
    <name evidence="2" type="ORF">DC3_15290</name>
</gene>
<accession>A0A511MZ73</accession>
<evidence type="ECO:0000259" key="1">
    <source>
        <dbReference type="Pfam" id="PF24875"/>
    </source>
</evidence>
<sequence>MKLEQKSIGYEAAVELCKSGWWKKKTPREIATFQLSVRELCLHNLGVFHEALEKAPGRPVWTHEIMNPQNLWDELHGEKPAPSFEEILNLIPASKRVLVLLPEDQS</sequence>
<evidence type="ECO:0000313" key="2">
    <source>
        <dbReference type="EMBL" id="GEM45894.1"/>
    </source>
</evidence>
<dbReference type="EMBL" id="BJXB01000005">
    <property type="protein sequence ID" value="GEM45894.1"/>
    <property type="molecule type" value="Genomic_DNA"/>
</dbReference>
<organism evidence="2 3">
    <name type="scientific">Deinococcus cellulosilyticus (strain DSM 18568 / NBRC 106333 / KACC 11606 / 5516J-15)</name>
    <dbReference type="NCBI Taxonomy" id="1223518"/>
    <lineage>
        <taxon>Bacteria</taxon>
        <taxon>Thermotogati</taxon>
        <taxon>Deinococcota</taxon>
        <taxon>Deinococci</taxon>
        <taxon>Deinococcales</taxon>
        <taxon>Deinococcaceae</taxon>
        <taxon>Deinococcus</taxon>
    </lineage>
</organism>
<dbReference type="InterPro" id="IPR056638">
    <property type="entry name" value="DUF7736"/>
</dbReference>